<dbReference type="PANTHER" id="PTHR21174:SF0">
    <property type="entry name" value="HD PHOSPHOHYDROLASE FAMILY PROTEIN-RELATED"/>
    <property type="match status" value="1"/>
</dbReference>
<evidence type="ECO:0000313" key="2">
    <source>
        <dbReference type="Proteomes" id="UP000297891"/>
    </source>
</evidence>
<name>A0A5F1ZD14_9LEPT</name>
<gene>
    <name evidence="1" type="ORF">EHQ30_09205</name>
</gene>
<dbReference type="InterPro" id="IPR009218">
    <property type="entry name" value="HD_phosphohydro"/>
</dbReference>
<comment type="caution">
    <text evidence="1">The sequence shown here is derived from an EMBL/GenBank/DDBJ whole genome shotgun (WGS) entry which is preliminary data.</text>
</comment>
<dbReference type="EMBL" id="RQFP01000001">
    <property type="protein sequence ID" value="TGK96753.1"/>
    <property type="molecule type" value="Genomic_DNA"/>
</dbReference>
<dbReference type="Proteomes" id="UP000297891">
    <property type="component" value="Unassembled WGS sequence"/>
</dbReference>
<dbReference type="PIRSF" id="PIRSF035170">
    <property type="entry name" value="HD_phosphohydro"/>
    <property type="match status" value="1"/>
</dbReference>
<evidence type="ECO:0008006" key="3">
    <source>
        <dbReference type="Google" id="ProtNLM"/>
    </source>
</evidence>
<sequence>MNTEEECKARFQTLLEGYQGITQPKKDSLWEEVKNRYTESHRSYHNLNHLYQMLKEYDLVFPKWKDPEVALFALFYHDLIYDVTSKTNEEESAKIAEKRLSELAITQNRIGICVGHILATKSHRLGENCHPDTSYFLDIDISILGSEESKYIEYAKNIRKEYSIYSDEDYKKGRTQVLNHFIENVRLFHTDSFFDRYEMQSRHNIKNEIHSLQKGELI</sequence>
<protein>
    <recommendedName>
        <fullName evidence="3">Metal-dependent HD superfamily phosphohydrolase</fullName>
    </recommendedName>
</protein>
<keyword evidence="2" id="KW-1185">Reference proteome</keyword>
<dbReference type="RefSeq" id="WP_135676796.1">
    <property type="nucleotide sequence ID" value="NZ_RQFP01000001.1"/>
</dbReference>
<dbReference type="PANTHER" id="PTHR21174">
    <property type="match status" value="1"/>
</dbReference>
<accession>A0A5F1ZD14</accession>
<dbReference type="OrthoDB" id="9808993at2"/>
<dbReference type="Gene3D" id="1.10.3210.10">
    <property type="entry name" value="Hypothetical protein af1432"/>
    <property type="match status" value="1"/>
</dbReference>
<dbReference type="AlphaFoldDB" id="A0A5F1ZD14"/>
<organism evidence="1 2">
    <name type="scientific">Leptospira brenneri</name>
    <dbReference type="NCBI Taxonomy" id="2023182"/>
    <lineage>
        <taxon>Bacteria</taxon>
        <taxon>Pseudomonadati</taxon>
        <taxon>Spirochaetota</taxon>
        <taxon>Spirochaetia</taxon>
        <taxon>Leptospirales</taxon>
        <taxon>Leptospiraceae</taxon>
        <taxon>Leptospira</taxon>
    </lineage>
</organism>
<proteinExistence type="predicted"/>
<evidence type="ECO:0000313" key="1">
    <source>
        <dbReference type="EMBL" id="TGK96753.1"/>
    </source>
</evidence>
<dbReference type="SUPFAM" id="SSF109604">
    <property type="entry name" value="HD-domain/PDEase-like"/>
    <property type="match status" value="1"/>
</dbReference>
<reference evidence="1" key="1">
    <citation type="journal article" date="2019" name="PLoS Negl. Trop. Dis.">
        <title>Revisiting the worldwide diversity of Leptospira species in the environment.</title>
        <authorList>
            <person name="Vincent A.T."/>
            <person name="Schiettekatte O."/>
            <person name="Bourhy P."/>
            <person name="Veyrier F.J."/>
            <person name="Picardeau M."/>
        </authorList>
    </citation>
    <scope>NUCLEOTIDE SEQUENCE [LARGE SCALE GENOMIC DNA]</scope>
    <source>
        <strain evidence="1">201800277</strain>
    </source>
</reference>